<dbReference type="EMBL" id="JBHSOJ010000010">
    <property type="protein sequence ID" value="MFC5630302.1"/>
    <property type="molecule type" value="Genomic_DNA"/>
</dbReference>
<feature type="transmembrane region" description="Helical" evidence="1">
    <location>
        <begin position="12"/>
        <end position="33"/>
    </location>
</feature>
<evidence type="ECO:0000313" key="3">
    <source>
        <dbReference type="Proteomes" id="UP001596110"/>
    </source>
</evidence>
<organism evidence="2 3">
    <name type="scientific">Streptococcus caledonicus</name>
    <dbReference type="NCBI Taxonomy" id="2614158"/>
    <lineage>
        <taxon>Bacteria</taxon>
        <taxon>Bacillati</taxon>
        <taxon>Bacillota</taxon>
        <taxon>Bacilli</taxon>
        <taxon>Lactobacillales</taxon>
        <taxon>Streptococcaceae</taxon>
        <taxon>Streptococcus</taxon>
    </lineage>
</organism>
<evidence type="ECO:0000256" key="1">
    <source>
        <dbReference type="SAM" id="Phobius"/>
    </source>
</evidence>
<reference evidence="3" key="1">
    <citation type="journal article" date="2019" name="Int. J. Syst. Evol. Microbiol.">
        <title>The Global Catalogue of Microorganisms (GCM) 10K type strain sequencing project: providing services to taxonomists for standard genome sequencing and annotation.</title>
        <authorList>
            <consortium name="The Broad Institute Genomics Platform"/>
            <consortium name="The Broad Institute Genome Sequencing Center for Infectious Disease"/>
            <person name="Wu L."/>
            <person name="Ma J."/>
        </authorList>
    </citation>
    <scope>NUCLEOTIDE SEQUENCE [LARGE SCALE GENOMIC DNA]</scope>
    <source>
        <strain evidence="3">DT43</strain>
    </source>
</reference>
<proteinExistence type="predicted"/>
<keyword evidence="3" id="KW-1185">Reference proteome</keyword>
<dbReference type="RefSeq" id="WP_156806707.1">
    <property type="nucleotide sequence ID" value="NZ_JBHSOJ010000010.1"/>
</dbReference>
<dbReference type="Proteomes" id="UP001596110">
    <property type="component" value="Unassembled WGS sequence"/>
</dbReference>
<name>A0ABW0UCN4_9STRE</name>
<gene>
    <name evidence="2" type="ORF">ACFPQ3_01510</name>
</gene>
<keyword evidence="1" id="KW-0472">Membrane</keyword>
<protein>
    <recommendedName>
        <fullName evidence="4">Phage protein</fullName>
    </recommendedName>
</protein>
<sequence>MPQITELDVQLWTLYATAVIALIGFVFNVISLWQTKKATEDMAKPFINIYVDRYTVKTQEKIYVIKNFGQTPAYIDKIELIDGELDELNQKRLFQSLIGNMLAPNQRLTSAIHPDFNSVGTIRVTYHDQRKRKYSDTFKLDTKMVKDLFYSVNESNKSDEIPTAIRQSTMALLRDLKP</sequence>
<keyword evidence="1" id="KW-1133">Transmembrane helix</keyword>
<comment type="caution">
    <text evidence="2">The sequence shown here is derived from an EMBL/GenBank/DDBJ whole genome shotgun (WGS) entry which is preliminary data.</text>
</comment>
<evidence type="ECO:0000313" key="2">
    <source>
        <dbReference type="EMBL" id="MFC5630302.1"/>
    </source>
</evidence>
<accession>A0ABW0UCN4</accession>
<keyword evidence="1" id="KW-0812">Transmembrane</keyword>
<evidence type="ECO:0008006" key="4">
    <source>
        <dbReference type="Google" id="ProtNLM"/>
    </source>
</evidence>